<dbReference type="OrthoDB" id="1453593at2"/>
<organism evidence="2 3">
    <name type="scientific">Antarcticibacterium flavum</name>
    <dbReference type="NCBI Taxonomy" id="2058175"/>
    <lineage>
        <taxon>Bacteria</taxon>
        <taxon>Pseudomonadati</taxon>
        <taxon>Bacteroidota</taxon>
        <taxon>Flavobacteriia</taxon>
        <taxon>Flavobacteriales</taxon>
        <taxon>Flavobacteriaceae</taxon>
        <taxon>Antarcticibacterium</taxon>
    </lineage>
</organism>
<reference evidence="2 3" key="1">
    <citation type="submission" date="2019-06" db="EMBL/GenBank/DDBJ databases">
        <title>Complete genome sequence of Antarcticibacterium flavum KCTC 52984T from an Antarctic marine sediment.</title>
        <authorList>
            <person name="Lee Y.M."/>
            <person name="Shin S.C."/>
        </authorList>
    </citation>
    <scope>NUCLEOTIDE SEQUENCE [LARGE SCALE GENOMIC DNA]</scope>
    <source>
        <strain evidence="2 3">KCTC 52984</strain>
    </source>
</reference>
<protein>
    <recommendedName>
        <fullName evidence="4">DUF4890 domain-containing protein</fullName>
    </recommendedName>
</protein>
<dbReference type="KEGG" id="afla:FHG64_08790"/>
<dbReference type="Proteomes" id="UP000309016">
    <property type="component" value="Chromosome"/>
</dbReference>
<keyword evidence="3" id="KW-1185">Reference proteome</keyword>
<dbReference type="RefSeq" id="WP_139066045.1">
    <property type="nucleotide sequence ID" value="NZ_CP040812.1"/>
</dbReference>
<dbReference type="AlphaFoldDB" id="A0A5B7X448"/>
<evidence type="ECO:0000313" key="2">
    <source>
        <dbReference type="EMBL" id="QCY69478.1"/>
    </source>
</evidence>
<evidence type="ECO:0008006" key="4">
    <source>
        <dbReference type="Google" id="ProtNLM"/>
    </source>
</evidence>
<sequence length="131" mass="15255">MDRTKVIRSGILMLLAFFASFTVSSQDLTPGEPGQELREIAKEATARWNMELSLTTKQARLIEKKILEFEMKKEEIMNSKMNEEAKKARLTALQTRESSEFRNILTKPQFEKYLEVQSRKLRPSEKENKKG</sequence>
<name>A0A5B7X448_9FLAO</name>
<accession>A0A5B7X448</accession>
<keyword evidence="1" id="KW-0732">Signal</keyword>
<dbReference type="EMBL" id="CP040812">
    <property type="protein sequence ID" value="QCY69478.1"/>
    <property type="molecule type" value="Genomic_DNA"/>
</dbReference>
<feature type="signal peptide" evidence="1">
    <location>
        <begin position="1"/>
        <end position="25"/>
    </location>
</feature>
<evidence type="ECO:0000313" key="3">
    <source>
        <dbReference type="Proteomes" id="UP000309016"/>
    </source>
</evidence>
<proteinExistence type="predicted"/>
<feature type="chain" id="PRO_5022911275" description="DUF4890 domain-containing protein" evidence="1">
    <location>
        <begin position="26"/>
        <end position="131"/>
    </location>
</feature>
<gene>
    <name evidence="2" type="ORF">FHG64_08790</name>
</gene>
<evidence type="ECO:0000256" key="1">
    <source>
        <dbReference type="SAM" id="SignalP"/>
    </source>
</evidence>